<dbReference type="InterPro" id="IPR051343">
    <property type="entry name" value="G-type_lectin_kinases/EP1-like"/>
</dbReference>
<accession>A0ABY9CUR6</accession>
<evidence type="ECO:0000256" key="4">
    <source>
        <dbReference type="SAM" id="SignalP"/>
    </source>
</evidence>
<evidence type="ECO:0000259" key="5">
    <source>
        <dbReference type="PROSITE" id="PS50927"/>
    </source>
</evidence>
<dbReference type="InterPro" id="IPR036426">
    <property type="entry name" value="Bulb-type_lectin_dom_sf"/>
</dbReference>
<dbReference type="Proteomes" id="UP001227230">
    <property type="component" value="Chromosome 12"/>
</dbReference>
<keyword evidence="3" id="KW-0325">Glycoprotein</keyword>
<protein>
    <recommendedName>
        <fullName evidence="5">Bulb-type lectin domain-containing protein</fullName>
    </recommendedName>
</protein>
<dbReference type="SMART" id="SM00108">
    <property type="entry name" value="B_lectin"/>
    <property type="match status" value="1"/>
</dbReference>
<evidence type="ECO:0000313" key="7">
    <source>
        <dbReference type="Proteomes" id="UP001227230"/>
    </source>
</evidence>
<feature type="domain" description="Bulb-type lectin" evidence="5">
    <location>
        <begin position="76"/>
        <end position="209"/>
    </location>
</feature>
<proteinExistence type="predicted"/>
<dbReference type="EMBL" id="CP126659">
    <property type="protein sequence ID" value="WJZ99034.1"/>
    <property type="molecule type" value="Genomic_DNA"/>
</dbReference>
<sequence>MSISRVLSCVLHFLSLFIPSLHHVNAEDHLVANTPSLRTNNFWLSRPSFNPASFLDVHNSVANLSSLWVYKPSADHHVSTGNKSILVPILLRVSNHPAGFVCGFYCNYDCSGFVFAVLIFPNHNATDDSILRADELKVVWSANRNSLVGDNATLQLTEQGDLVLKEADGTTTVWSTNTCGMSVVGLNLTETGNLVPFDSNNETVWQSFDHPTDSLLRQGTWCYSTGIMSCEASHDQSFIELKDTSYIPALFYSEDVRTLKVASRPV</sequence>
<dbReference type="SUPFAM" id="SSF51110">
    <property type="entry name" value="alpha-D-mannose-specific plant lectins"/>
    <property type="match status" value="1"/>
</dbReference>
<dbReference type="InterPro" id="IPR001480">
    <property type="entry name" value="Bulb-type_lectin_dom"/>
</dbReference>
<keyword evidence="7" id="KW-1185">Reference proteome</keyword>
<dbReference type="Pfam" id="PF01453">
    <property type="entry name" value="B_lectin"/>
    <property type="match status" value="1"/>
</dbReference>
<evidence type="ECO:0000256" key="2">
    <source>
        <dbReference type="ARBA" id="ARBA00023157"/>
    </source>
</evidence>
<dbReference type="Gene3D" id="2.90.10.10">
    <property type="entry name" value="Bulb-type lectin domain"/>
    <property type="match status" value="1"/>
</dbReference>
<reference evidence="6 7" key="1">
    <citation type="journal article" date="2023" name="Hortic Res">
        <title>The complete reference genome for grapevine (Vitis vinifera L.) genetics and breeding.</title>
        <authorList>
            <person name="Shi X."/>
            <person name="Cao S."/>
            <person name="Wang X."/>
            <person name="Huang S."/>
            <person name="Wang Y."/>
            <person name="Liu Z."/>
            <person name="Liu W."/>
            <person name="Leng X."/>
            <person name="Peng Y."/>
            <person name="Wang N."/>
            <person name="Wang Y."/>
            <person name="Ma Z."/>
            <person name="Xu X."/>
            <person name="Zhang F."/>
            <person name="Xue H."/>
            <person name="Zhong H."/>
            <person name="Wang Y."/>
            <person name="Zhang K."/>
            <person name="Velt A."/>
            <person name="Avia K."/>
            <person name="Holtgrawe D."/>
            <person name="Grimplet J."/>
            <person name="Matus J.T."/>
            <person name="Ware D."/>
            <person name="Wu X."/>
            <person name="Wang H."/>
            <person name="Liu C."/>
            <person name="Fang Y."/>
            <person name="Rustenholz C."/>
            <person name="Cheng Z."/>
            <person name="Xiao H."/>
            <person name="Zhou Y."/>
        </authorList>
    </citation>
    <scope>NUCLEOTIDE SEQUENCE [LARGE SCALE GENOMIC DNA]</scope>
    <source>
        <strain evidence="7">cv. Pinot noir / PN40024</strain>
        <tissue evidence="6">Leaf</tissue>
    </source>
</reference>
<evidence type="ECO:0000256" key="3">
    <source>
        <dbReference type="ARBA" id="ARBA00023180"/>
    </source>
</evidence>
<evidence type="ECO:0000256" key="1">
    <source>
        <dbReference type="ARBA" id="ARBA00022729"/>
    </source>
</evidence>
<keyword evidence="2" id="KW-1015">Disulfide bond</keyword>
<name>A0ABY9CUR6_VITVI</name>
<dbReference type="PANTHER" id="PTHR47976:SF30">
    <property type="entry name" value="RECEPTOR-LIKE SERINE_THREONINE-PROTEIN KINASE"/>
    <property type="match status" value="1"/>
</dbReference>
<keyword evidence="1 4" id="KW-0732">Signal</keyword>
<gene>
    <name evidence="6" type="ORF">VitviT2T_017513</name>
</gene>
<organism evidence="6 7">
    <name type="scientific">Vitis vinifera</name>
    <name type="common">Grape</name>
    <dbReference type="NCBI Taxonomy" id="29760"/>
    <lineage>
        <taxon>Eukaryota</taxon>
        <taxon>Viridiplantae</taxon>
        <taxon>Streptophyta</taxon>
        <taxon>Embryophyta</taxon>
        <taxon>Tracheophyta</taxon>
        <taxon>Spermatophyta</taxon>
        <taxon>Magnoliopsida</taxon>
        <taxon>eudicotyledons</taxon>
        <taxon>Gunneridae</taxon>
        <taxon>Pentapetalae</taxon>
        <taxon>rosids</taxon>
        <taxon>Vitales</taxon>
        <taxon>Vitaceae</taxon>
        <taxon>Viteae</taxon>
        <taxon>Vitis</taxon>
    </lineage>
</organism>
<feature type="chain" id="PRO_5045544643" description="Bulb-type lectin domain-containing protein" evidence="4">
    <location>
        <begin position="27"/>
        <end position="266"/>
    </location>
</feature>
<dbReference type="PANTHER" id="PTHR47976">
    <property type="entry name" value="G-TYPE LECTIN S-RECEPTOR-LIKE SERINE/THREONINE-PROTEIN KINASE SD2-5"/>
    <property type="match status" value="1"/>
</dbReference>
<evidence type="ECO:0000313" key="6">
    <source>
        <dbReference type="EMBL" id="WJZ99034.1"/>
    </source>
</evidence>
<dbReference type="PROSITE" id="PS50927">
    <property type="entry name" value="BULB_LECTIN"/>
    <property type="match status" value="1"/>
</dbReference>
<dbReference type="CDD" id="cd00028">
    <property type="entry name" value="B_lectin"/>
    <property type="match status" value="1"/>
</dbReference>
<feature type="signal peptide" evidence="4">
    <location>
        <begin position="1"/>
        <end position="26"/>
    </location>
</feature>